<gene>
    <name evidence="1" type="ORF">FE785_06240</name>
</gene>
<dbReference type="EMBL" id="CP040602">
    <property type="protein sequence ID" value="QCU90258.1"/>
    <property type="molecule type" value="Genomic_DNA"/>
</dbReference>
<evidence type="ECO:0000313" key="1">
    <source>
        <dbReference type="EMBL" id="QCU90258.1"/>
    </source>
</evidence>
<sequence>MSKNNTSQTLNSEDPRADNRYLINDRTSLLTLSSRWGIPIKETIASLRESNIEFFVQGGYDVSEAVAARLVDVEDTHGRVNQIPDLWSLTGAKELDKVAVEVRANLEDQSIEITAKQEGVGFLRPNRYFDGEYTLEYLEVISASDIRSSDEVFIKGTDLKRLKKRTDRFDCEPQFIEQPIRKSPCNLDKVNEKKKLSDEELNKTVNLFNDVKNENPNWGITSVRDEVGDRLKMSGQAIKKRLDKAKERGLME</sequence>
<evidence type="ECO:0000313" key="2">
    <source>
        <dbReference type="Proteomes" id="UP000304864"/>
    </source>
</evidence>
<dbReference type="KEGG" id="thig:FE785_06240"/>
<dbReference type="AlphaFoldDB" id="A0A4P9K5W4"/>
<keyword evidence="2" id="KW-1185">Reference proteome</keyword>
<accession>A0A4P9K5W4</accession>
<dbReference type="RefSeq" id="WP_138564933.1">
    <property type="nucleotide sequence ID" value="NZ_CP040602.1"/>
</dbReference>
<organism evidence="1 2">
    <name type="scientific">Thiomicrorhabdus sediminis</name>
    <dbReference type="NCBI Taxonomy" id="2580412"/>
    <lineage>
        <taxon>Bacteria</taxon>
        <taxon>Pseudomonadati</taxon>
        <taxon>Pseudomonadota</taxon>
        <taxon>Gammaproteobacteria</taxon>
        <taxon>Thiotrichales</taxon>
        <taxon>Piscirickettsiaceae</taxon>
        <taxon>Thiomicrorhabdus</taxon>
    </lineage>
</organism>
<proteinExistence type="predicted"/>
<name>A0A4P9K5W4_9GAMM</name>
<protein>
    <submittedName>
        <fullName evidence="1">Uncharacterized protein</fullName>
    </submittedName>
</protein>
<dbReference type="Proteomes" id="UP000304864">
    <property type="component" value="Chromosome"/>
</dbReference>
<reference evidence="1 2" key="1">
    <citation type="submission" date="2019-05" db="EMBL/GenBank/DDBJ databases">
        <title>Thiomicrorhabdus sediminis sp. nov, a novel sulfur-oxidizing bacterium isolated from coastal sediment.</title>
        <authorList>
            <person name="Liu X."/>
        </authorList>
    </citation>
    <scope>NUCLEOTIDE SEQUENCE [LARGE SCALE GENOMIC DNA]</scope>
    <source>
        <strain evidence="1 2">G1</strain>
    </source>
</reference>